<keyword evidence="2 7" id="KW-0121">Carboxypeptidase</keyword>
<gene>
    <name evidence="7" type="primary">VCP_7</name>
    <name evidence="8" type="synonym">VCP_31</name>
    <name evidence="8" type="ORF">CM83_71971</name>
    <name evidence="7" type="ORF">CM83_71972</name>
</gene>
<dbReference type="EMBL" id="GBHO01007179">
    <property type="protein sequence ID" value="JAG36425.1"/>
    <property type="molecule type" value="Transcribed_RNA"/>
</dbReference>
<keyword evidence="3" id="KW-0645">Protease</keyword>
<proteinExistence type="inferred from homology"/>
<evidence type="ECO:0000256" key="6">
    <source>
        <dbReference type="ARBA" id="ARBA00023180"/>
    </source>
</evidence>
<evidence type="ECO:0000313" key="8">
    <source>
        <dbReference type="EMBL" id="JAG42457.1"/>
    </source>
</evidence>
<keyword evidence="5" id="KW-0378">Hydrolase</keyword>
<accession>A0A0A9Z3N4</accession>
<feature type="non-terminal residue" evidence="7">
    <location>
        <position position="1"/>
    </location>
</feature>
<dbReference type="PRINTS" id="PR00724">
    <property type="entry name" value="CRBOXYPTASEC"/>
</dbReference>
<dbReference type="EMBL" id="GBHO01001147">
    <property type="protein sequence ID" value="JAG42457.1"/>
    <property type="molecule type" value="Transcribed_RNA"/>
</dbReference>
<evidence type="ECO:0000256" key="5">
    <source>
        <dbReference type="ARBA" id="ARBA00022801"/>
    </source>
</evidence>
<keyword evidence="4" id="KW-0732">Signal</keyword>
<keyword evidence="6" id="KW-0325">Glycoprotein</keyword>
<evidence type="ECO:0000256" key="2">
    <source>
        <dbReference type="ARBA" id="ARBA00022645"/>
    </source>
</evidence>
<dbReference type="SUPFAM" id="SSF53474">
    <property type="entry name" value="alpha/beta-Hydrolases"/>
    <property type="match status" value="1"/>
</dbReference>
<evidence type="ECO:0000256" key="1">
    <source>
        <dbReference type="ARBA" id="ARBA00009431"/>
    </source>
</evidence>
<evidence type="ECO:0000313" key="7">
    <source>
        <dbReference type="EMBL" id="JAG36425.1"/>
    </source>
</evidence>
<dbReference type="InterPro" id="IPR001563">
    <property type="entry name" value="Peptidase_S10"/>
</dbReference>
<dbReference type="PANTHER" id="PTHR11802:SF472">
    <property type="entry name" value="SERINE CARBOXYPEPTIDASE CPVL-RELATED"/>
    <property type="match status" value="1"/>
</dbReference>
<comment type="similarity">
    <text evidence="1">Belongs to the peptidase S10 family.</text>
</comment>
<reference evidence="7" key="1">
    <citation type="journal article" date="2014" name="PLoS ONE">
        <title>Transcriptome-Based Identification of ABC Transporters in the Western Tarnished Plant Bug Lygus hesperus.</title>
        <authorList>
            <person name="Hull J.J."/>
            <person name="Chaney K."/>
            <person name="Geib S.M."/>
            <person name="Fabrick J.A."/>
            <person name="Brent C.S."/>
            <person name="Walsh D."/>
            <person name="Lavine L.C."/>
        </authorList>
    </citation>
    <scope>NUCLEOTIDE SEQUENCE</scope>
</reference>
<dbReference type="Gene3D" id="3.40.50.1820">
    <property type="entry name" value="alpha/beta hydrolase"/>
    <property type="match status" value="1"/>
</dbReference>
<protein>
    <submittedName>
        <fullName evidence="7">Venom serine carboxypeptidase</fullName>
    </submittedName>
</protein>
<name>A0A0A9Z3N4_LYGHE</name>
<dbReference type="InterPro" id="IPR029058">
    <property type="entry name" value="AB_hydrolase_fold"/>
</dbReference>
<dbReference type="GO" id="GO:0006508">
    <property type="term" value="P:proteolysis"/>
    <property type="evidence" value="ECO:0007669"/>
    <property type="project" value="UniProtKB-KW"/>
</dbReference>
<reference evidence="7" key="2">
    <citation type="submission" date="2014-07" db="EMBL/GenBank/DDBJ databases">
        <authorList>
            <person name="Hull J."/>
        </authorList>
    </citation>
    <scope>NUCLEOTIDE SEQUENCE</scope>
</reference>
<dbReference type="GO" id="GO:0004185">
    <property type="term" value="F:serine-type carboxypeptidase activity"/>
    <property type="evidence" value="ECO:0007669"/>
    <property type="project" value="InterPro"/>
</dbReference>
<dbReference type="Pfam" id="PF00450">
    <property type="entry name" value="Peptidase_S10"/>
    <property type="match status" value="1"/>
</dbReference>
<organism evidence="7">
    <name type="scientific">Lygus hesperus</name>
    <name type="common">Western plant bug</name>
    <dbReference type="NCBI Taxonomy" id="30085"/>
    <lineage>
        <taxon>Eukaryota</taxon>
        <taxon>Metazoa</taxon>
        <taxon>Ecdysozoa</taxon>
        <taxon>Arthropoda</taxon>
        <taxon>Hexapoda</taxon>
        <taxon>Insecta</taxon>
        <taxon>Pterygota</taxon>
        <taxon>Neoptera</taxon>
        <taxon>Paraneoptera</taxon>
        <taxon>Hemiptera</taxon>
        <taxon>Heteroptera</taxon>
        <taxon>Panheteroptera</taxon>
        <taxon>Cimicomorpha</taxon>
        <taxon>Miridae</taxon>
        <taxon>Mirini</taxon>
        <taxon>Lygus</taxon>
    </lineage>
</organism>
<evidence type="ECO:0000256" key="3">
    <source>
        <dbReference type="ARBA" id="ARBA00022670"/>
    </source>
</evidence>
<sequence length="517" mass="58213">LIESNHLDKNIVVCSICSATFCGSSQFGCDEGRVNCGCREMSFVRLDKFCTGVVLLFFLGPHVVIGDGLNGKDQAKPHCADEDCGQELFLTPFLNSGRITEGREAAKVTDILPGVLSYSGYFTVNETLGSNMFFWFFPAETGSDEAPVVLWLTGGPGRAFAHTLFYLNGPYIIVDGPELIPNLIYWSQAMNVIFIDNPVGAGFSFSKTGYVPTQQLEVGVDLLSAINQFFQLFSEFRKNDFYIVGQSYGGKYATSLAHMIHENNPKTRSKVNLKGVAIGSGWVDPLNQIDYSNYLYYLGLIDSKTKQAFADTESQIQSLIKKEDYGKAFDMFDEYFLGKFSHTSLAENVTGFSVWNNYLENDRPLFSVDEIIDVFMSNASWRKSMHVGDVPFNSYNLTAFEHLIREDYLVSVAPWLETLMDHYSVLLFNGELDIICPYPLAIKYVRRLKWKGADDYRKAHRKQWHVLGALAGYAKTAGNFTEVLVRDTGHEVLQSRLLVMDMLSRFTRNISFDAQIH</sequence>
<evidence type="ECO:0000256" key="4">
    <source>
        <dbReference type="ARBA" id="ARBA00022729"/>
    </source>
</evidence>
<dbReference type="PANTHER" id="PTHR11802">
    <property type="entry name" value="SERINE PROTEASE FAMILY S10 SERINE CARBOXYPEPTIDASE"/>
    <property type="match status" value="1"/>
</dbReference>
<dbReference type="AlphaFoldDB" id="A0A0A9Z3N4"/>